<protein>
    <submittedName>
        <fullName evidence="2">Putative glutamate N-acetyltransferase</fullName>
        <ecNumber evidence="2">3.4.11.-</ecNumber>
    </submittedName>
</protein>
<organism evidence="2 3">
    <name type="scientific">Monoglobus pectinilyticus</name>
    <dbReference type="NCBI Taxonomy" id="1981510"/>
    <lineage>
        <taxon>Bacteria</taxon>
        <taxon>Bacillati</taxon>
        <taxon>Bacillota</taxon>
        <taxon>Clostridia</taxon>
        <taxon>Monoglobales</taxon>
        <taxon>Monoglobaceae</taxon>
        <taxon>Monoglobus</taxon>
    </lineage>
</organism>
<sequence length="328" mass="34498">MFVDNLIEEISITELPNVKIGSSEDFEGGTGCTVILCEDGAPAGVDVRGGGPASRETQLLNPTMAMDKINAVVLSGGSAFGLDASGGVMSYLESKGIGFDVGVTKVPIVCQSSIFDLTVGSMKKRPNFDMAVKACENAEINMPEQGCYGAGVGATVGKVLGMDRCTKSGIGIYAAKLGGLMVGAIVVVNAFGDIFDFETGKKVAGVLNKDKTKLSKKDCQELMFEFYSNFENQIITNTTIGAVLTNANFDKTHMTKVAQMAQDGYSRSICPVHTTLGGDTIYALSLGDLKADINLVGTLSAYVTSKAIVNAIKFSKSMYGFKAVCDLL</sequence>
<evidence type="ECO:0000313" key="2">
    <source>
        <dbReference type="EMBL" id="AUO18439.1"/>
    </source>
</evidence>
<reference evidence="2 3" key="1">
    <citation type="submission" date="2017-04" db="EMBL/GenBank/DDBJ databases">
        <title>Monoglobus pectinilyticus 14 draft genome.</title>
        <authorList>
            <person name="Kim C."/>
            <person name="Rosendale D.I."/>
            <person name="Kelly W.J."/>
            <person name="Tannock G.W."/>
            <person name="Patchett M.L."/>
            <person name="Jordens J.Z."/>
        </authorList>
    </citation>
    <scope>NUCLEOTIDE SEQUENCE [LARGE SCALE GENOMIC DNA]</scope>
    <source>
        <strain evidence="2 3">14</strain>
    </source>
</reference>
<dbReference type="PANTHER" id="PTHR36512:SF3">
    <property type="entry name" value="BLR5678 PROTEIN"/>
    <property type="match status" value="1"/>
</dbReference>
<dbReference type="SUPFAM" id="SSF56266">
    <property type="entry name" value="DmpA/ArgJ-like"/>
    <property type="match status" value="1"/>
</dbReference>
<comment type="similarity">
    <text evidence="1">Belongs to the peptidase S58 family.</text>
</comment>
<keyword evidence="2" id="KW-0031">Aminopeptidase</keyword>
<dbReference type="GO" id="GO:0016740">
    <property type="term" value="F:transferase activity"/>
    <property type="evidence" value="ECO:0007669"/>
    <property type="project" value="UniProtKB-KW"/>
</dbReference>
<keyword evidence="2" id="KW-0645">Protease</keyword>
<dbReference type="GO" id="GO:0004177">
    <property type="term" value="F:aminopeptidase activity"/>
    <property type="evidence" value="ECO:0007669"/>
    <property type="project" value="UniProtKB-KW"/>
</dbReference>
<dbReference type="KEGG" id="mpec:B9O19_00255"/>
<dbReference type="CDD" id="cd02252">
    <property type="entry name" value="nylC_like"/>
    <property type="match status" value="1"/>
</dbReference>
<dbReference type="PANTHER" id="PTHR36512">
    <property type="entry name" value="D-AMINOPEPTIDASE"/>
    <property type="match status" value="1"/>
</dbReference>
<keyword evidence="3" id="KW-1185">Reference proteome</keyword>
<gene>
    <name evidence="2" type="ORF">B9O19_00255</name>
</gene>
<accession>A0A2K9P0T4</accession>
<dbReference type="EC" id="3.4.11.-" evidence="2"/>
<proteinExistence type="inferred from homology"/>
<name>A0A2K9P0T4_9FIRM</name>
<dbReference type="InterPro" id="IPR016117">
    <property type="entry name" value="ArgJ-like_dom_sf"/>
</dbReference>
<evidence type="ECO:0000256" key="1">
    <source>
        <dbReference type="ARBA" id="ARBA00007068"/>
    </source>
</evidence>
<keyword evidence="2" id="KW-0808">Transferase</keyword>
<dbReference type="EMBL" id="CP020991">
    <property type="protein sequence ID" value="AUO18439.1"/>
    <property type="molecule type" value="Genomic_DNA"/>
</dbReference>
<keyword evidence="2" id="KW-0378">Hydrolase</keyword>
<dbReference type="Proteomes" id="UP000235589">
    <property type="component" value="Chromosome"/>
</dbReference>
<dbReference type="InterPro" id="IPR005321">
    <property type="entry name" value="Peptidase_S58_DmpA"/>
</dbReference>
<evidence type="ECO:0000313" key="3">
    <source>
        <dbReference type="Proteomes" id="UP000235589"/>
    </source>
</evidence>
<dbReference type="AlphaFoldDB" id="A0A2K9P0T4"/>
<dbReference type="Gene3D" id="3.60.70.12">
    <property type="entry name" value="L-amino peptidase D-ALA esterase/amidase"/>
    <property type="match status" value="1"/>
</dbReference>
<dbReference type="Pfam" id="PF03576">
    <property type="entry name" value="Peptidase_S58"/>
    <property type="match status" value="1"/>
</dbReference>